<dbReference type="SUPFAM" id="SSF56300">
    <property type="entry name" value="Metallo-dependent phosphatases"/>
    <property type="match status" value="1"/>
</dbReference>
<evidence type="ECO:0000313" key="5">
    <source>
        <dbReference type="EMBL" id="GAA0875341.1"/>
    </source>
</evidence>
<dbReference type="PANTHER" id="PTHR31302">
    <property type="entry name" value="TRANSMEMBRANE PROTEIN WITH METALLOPHOSPHOESTERASE DOMAIN-RELATED"/>
    <property type="match status" value="1"/>
</dbReference>
<keyword evidence="1" id="KW-0479">Metal-binding</keyword>
<keyword evidence="3" id="KW-0472">Membrane</keyword>
<dbReference type="InterPro" id="IPR029052">
    <property type="entry name" value="Metallo-depent_PP-like"/>
</dbReference>
<sequence>MRSLGFIVFVILFLFVLDAYLWWSLKKTLYMGWYRWLIPLSSLILLTSFYFVFKRAGEGGHNAIYSLNFIVGLTFGIVIAKILMVTVFFVEDVVRVALYVGEQFSSRGHTELVGRRAFVRNLSLAVASVPLAGTLWGITRGKYHYMTNRMDLYFEDLPEAFDGFKVIQFTDFHAGTFDHPSEVARGLELLQKEEGDVIVFTGDAVNNRSEELEPFVYMWKRLHAKYGKFSILGNHDYGHYISWDSETDRIENLQKLFDYQKEAGFDLLRNQHRVIEKEGSKLALIGVENWGNPPFPQYGDLDKAMDGVPADCFKILLSHDPDHWEKVRQHPEKIGLTLSGHTHGAQFGVDIPGWKWSPIKYRYKRWLGLYDEDERYLYVNRGFGFLGFPGRVGMRPEISVFTLRKGARKSI</sequence>
<name>A0ABP3Y170_9FLAO</name>
<feature type="transmembrane region" description="Helical" evidence="3">
    <location>
        <begin position="118"/>
        <end position="139"/>
    </location>
</feature>
<keyword evidence="6" id="KW-1185">Reference proteome</keyword>
<feature type="transmembrane region" description="Helical" evidence="3">
    <location>
        <begin position="65"/>
        <end position="90"/>
    </location>
</feature>
<dbReference type="CDD" id="cd07385">
    <property type="entry name" value="MPP_YkuE_C"/>
    <property type="match status" value="1"/>
</dbReference>
<evidence type="ECO:0000259" key="4">
    <source>
        <dbReference type="Pfam" id="PF00149"/>
    </source>
</evidence>
<dbReference type="Pfam" id="PF00149">
    <property type="entry name" value="Metallophos"/>
    <property type="match status" value="1"/>
</dbReference>
<keyword evidence="3" id="KW-1133">Transmembrane helix</keyword>
<gene>
    <name evidence="5" type="ORF">GCM10009118_17500</name>
</gene>
<dbReference type="Gene3D" id="3.60.21.10">
    <property type="match status" value="1"/>
</dbReference>
<proteinExistence type="predicted"/>
<dbReference type="EMBL" id="BAAAFH010000011">
    <property type="protein sequence ID" value="GAA0875341.1"/>
    <property type="molecule type" value="Genomic_DNA"/>
</dbReference>
<dbReference type="RefSeq" id="WP_343786719.1">
    <property type="nucleotide sequence ID" value="NZ_BAAAFH010000011.1"/>
</dbReference>
<evidence type="ECO:0000256" key="3">
    <source>
        <dbReference type="SAM" id="Phobius"/>
    </source>
</evidence>
<feature type="transmembrane region" description="Helical" evidence="3">
    <location>
        <begin position="35"/>
        <end position="53"/>
    </location>
</feature>
<evidence type="ECO:0000256" key="1">
    <source>
        <dbReference type="ARBA" id="ARBA00022723"/>
    </source>
</evidence>
<keyword evidence="3" id="KW-0812">Transmembrane</keyword>
<organism evidence="5 6">
    <name type="scientific">Wandonia haliotis</name>
    <dbReference type="NCBI Taxonomy" id="574963"/>
    <lineage>
        <taxon>Bacteria</taxon>
        <taxon>Pseudomonadati</taxon>
        <taxon>Bacteroidota</taxon>
        <taxon>Flavobacteriia</taxon>
        <taxon>Flavobacteriales</taxon>
        <taxon>Crocinitomicaceae</taxon>
        <taxon>Wandonia</taxon>
    </lineage>
</organism>
<feature type="domain" description="Calcineurin-like phosphoesterase" evidence="4">
    <location>
        <begin position="164"/>
        <end position="344"/>
    </location>
</feature>
<reference evidence="6" key="1">
    <citation type="journal article" date="2019" name="Int. J. Syst. Evol. Microbiol.">
        <title>The Global Catalogue of Microorganisms (GCM) 10K type strain sequencing project: providing services to taxonomists for standard genome sequencing and annotation.</title>
        <authorList>
            <consortium name="The Broad Institute Genomics Platform"/>
            <consortium name="The Broad Institute Genome Sequencing Center for Infectious Disease"/>
            <person name="Wu L."/>
            <person name="Ma J."/>
        </authorList>
    </citation>
    <scope>NUCLEOTIDE SEQUENCE [LARGE SCALE GENOMIC DNA]</scope>
    <source>
        <strain evidence="6">JCM 16083</strain>
    </source>
</reference>
<dbReference type="PANTHER" id="PTHR31302:SF31">
    <property type="entry name" value="PHOSPHODIESTERASE YAEI"/>
    <property type="match status" value="1"/>
</dbReference>
<accession>A0ABP3Y170</accession>
<protein>
    <submittedName>
        <fullName evidence="5">Metallophosphoesterase</fullName>
    </submittedName>
</protein>
<dbReference type="InterPro" id="IPR004843">
    <property type="entry name" value="Calcineurin-like_PHP"/>
</dbReference>
<keyword evidence="2" id="KW-0378">Hydrolase</keyword>
<dbReference type="InterPro" id="IPR051158">
    <property type="entry name" value="Metallophosphoesterase_sf"/>
</dbReference>
<evidence type="ECO:0000256" key="2">
    <source>
        <dbReference type="ARBA" id="ARBA00022801"/>
    </source>
</evidence>
<comment type="caution">
    <text evidence="5">The sequence shown here is derived from an EMBL/GenBank/DDBJ whole genome shotgun (WGS) entry which is preliminary data.</text>
</comment>
<evidence type="ECO:0000313" key="6">
    <source>
        <dbReference type="Proteomes" id="UP001501126"/>
    </source>
</evidence>
<dbReference type="Proteomes" id="UP001501126">
    <property type="component" value="Unassembled WGS sequence"/>
</dbReference>